<comment type="pathway">
    <text evidence="1 12">One-carbon metabolism; tetrahydrofolate interconversion.</text>
</comment>
<evidence type="ECO:0000259" key="13">
    <source>
        <dbReference type="Pfam" id="PF00763"/>
    </source>
</evidence>
<evidence type="ECO:0000256" key="9">
    <source>
        <dbReference type="ARBA" id="ARBA00023102"/>
    </source>
</evidence>
<dbReference type="HAMAP" id="MF_01576">
    <property type="entry name" value="THF_DHG_CYH"/>
    <property type="match status" value="1"/>
</dbReference>
<sequence length="293" mass="31246">MVLIDGKKTSSEIKSEIAIRVAEIKAEGGKTPHLAAILVGSDGASQTYVNAKVKACGECGFESTLVRLEDDVSEEELLKVVAEINENPDIDGLIVQLPLPKHISVEKVTDKIKPEKDVDGFTPANVGRMALNWPAYVAATPYGIIELLKRYDIQTLGKHCVVIGRSHIVGSPMSILMARNGYPGNATVTLTHSRTTNLPEIAKTADILIVALGKPHFVTADMVKPGAVVIDVGIHRIEDASKKSGFKLVGDVKFDEVSEIASAITPVPGGVGPMTIASLLYNTLLSAEKKVYG</sequence>
<evidence type="ECO:0000256" key="10">
    <source>
        <dbReference type="ARBA" id="ARBA00023167"/>
    </source>
</evidence>
<evidence type="ECO:0000256" key="7">
    <source>
        <dbReference type="ARBA" id="ARBA00022857"/>
    </source>
</evidence>
<dbReference type="GO" id="GO:0035999">
    <property type="term" value="P:tetrahydrofolate interconversion"/>
    <property type="evidence" value="ECO:0007669"/>
    <property type="project" value="UniProtKB-UniRule"/>
</dbReference>
<dbReference type="InterPro" id="IPR020631">
    <property type="entry name" value="THF_DH/CycHdrlase_NAD-bd_dom"/>
</dbReference>
<dbReference type="PANTHER" id="PTHR48099">
    <property type="entry name" value="C-1-TETRAHYDROFOLATE SYNTHASE, CYTOPLASMIC-RELATED"/>
    <property type="match status" value="1"/>
</dbReference>
<dbReference type="EC" id="3.5.4.9" evidence="12"/>
<evidence type="ECO:0000313" key="15">
    <source>
        <dbReference type="EMBL" id="SFB25478.1"/>
    </source>
</evidence>
<dbReference type="GO" id="GO:0005829">
    <property type="term" value="C:cytosol"/>
    <property type="evidence" value="ECO:0007669"/>
    <property type="project" value="TreeGrafter"/>
</dbReference>
<feature type="binding site" evidence="12">
    <location>
        <position position="234"/>
    </location>
    <ligand>
        <name>NADP(+)</name>
        <dbReference type="ChEBI" id="CHEBI:58349"/>
    </ligand>
</feature>
<dbReference type="AlphaFoldDB" id="A0A1I0ZM80"/>
<reference evidence="15 16" key="1">
    <citation type="submission" date="2016-10" db="EMBL/GenBank/DDBJ databases">
        <authorList>
            <person name="de Groot N.N."/>
        </authorList>
    </citation>
    <scope>NUCLEOTIDE SEQUENCE [LARGE SCALE GENOMIC DNA]</scope>
    <source>
        <strain evidence="15 16">DSM 23399</strain>
    </source>
</reference>
<evidence type="ECO:0000256" key="2">
    <source>
        <dbReference type="ARBA" id="ARBA00011738"/>
    </source>
</evidence>
<dbReference type="CDD" id="cd01080">
    <property type="entry name" value="NAD_bind_m-THF_DH_Cyclohyd"/>
    <property type="match status" value="1"/>
</dbReference>
<dbReference type="GO" id="GO:0004477">
    <property type="term" value="F:methenyltetrahydrofolate cyclohydrolase activity"/>
    <property type="evidence" value="ECO:0007669"/>
    <property type="project" value="UniProtKB-UniRule"/>
</dbReference>
<dbReference type="InterPro" id="IPR020630">
    <property type="entry name" value="THF_DH/CycHdrlase_cat_dom"/>
</dbReference>
<feature type="binding site" evidence="12">
    <location>
        <begin position="164"/>
        <end position="166"/>
    </location>
    <ligand>
        <name>NADP(+)</name>
        <dbReference type="ChEBI" id="CHEBI:58349"/>
    </ligand>
</feature>
<comment type="catalytic activity">
    <reaction evidence="12">
        <text>(6R)-5,10-methylene-5,6,7,8-tetrahydrofolate + NADP(+) = (6R)-5,10-methenyltetrahydrofolate + NADPH</text>
        <dbReference type="Rhea" id="RHEA:22812"/>
        <dbReference type="ChEBI" id="CHEBI:15636"/>
        <dbReference type="ChEBI" id="CHEBI:57455"/>
        <dbReference type="ChEBI" id="CHEBI:57783"/>
        <dbReference type="ChEBI" id="CHEBI:58349"/>
        <dbReference type="EC" id="1.5.1.5"/>
    </reaction>
</comment>
<evidence type="ECO:0000313" key="16">
    <source>
        <dbReference type="Proteomes" id="UP000198790"/>
    </source>
</evidence>
<evidence type="ECO:0000256" key="11">
    <source>
        <dbReference type="ARBA" id="ARBA00023268"/>
    </source>
</evidence>
<dbReference type="Gene3D" id="3.40.50.10860">
    <property type="entry name" value="Leucine Dehydrogenase, chain A, domain 1"/>
    <property type="match status" value="1"/>
</dbReference>
<dbReference type="GO" id="GO:0004488">
    <property type="term" value="F:methylenetetrahydrofolate dehydrogenase (NADP+) activity"/>
    <property type="evidence" value="ECO:0007669"/>
    <property type="project" value="UniProtKB-UniRule"/>
</dbReference>
<comment type="caution">
    <text evidence="12">Lacks conserved residue(s) required for the propagation of feature annotation.</text>
</comment>
<dbReference type="InterPro" id="IPR046346">
    <property type="entry name" value="Aminoacid_DH-like_N_sf"/>
</dbReference>
<dbReference type="UniPathway" id="UPA00193"/>
<feature type="domain" description="Tetrahydrofolate dehydrogenase/cyclohydrolase catalytic" evidence="13">
    <location>
        <begin position="4"/>
        <end position="119"/>
    </location>
</feature>
<dbReference type="GO" id="GO:0009086">
    <property type="term" value="P:methionine biosynthetic process"/>
    <property type="evidence" value="ECO:0007669"/>
    <property type="project" value="UniProtKB-KW"/>
</dbReference>
<dbReference type="SUPFAM" id="SSF51735">
    <property type="entry name" value="NAD(P)-binding Rossmann-fold domains"/>
    <property type="match status" value="1"/>
</dbReference>
<keyword evidence="7 12" id="KW-0521">NADP</keyword>
<dbReference type="Pfam" id="PF00763">
    <property type="entry name" value="THF_DHG_CYH"/>
    <property type="match status" value="1"/>
</dbReference>
<evidence type="ECO:0000256" key="1">
    <source>
        <dbReference type="ARBA" id="ARBA00004777"/>
    </source>
</evidence>
<dbReference type="InterPro" id="IPR020867">
    <property type="entry name" value="THF_DH/CycHdrlase_CS"/>
</dbReference>
<evidence type="ECO:0000256" key="8">
    <source>
        <dbReference type="ARBA" id="ARBA00023002"/>
    </source>
</evidence>
<keyword evidence="8 12" id="KW-0560">Oxidoreductase</keyword>
<keyword evidence="3 12" id="KW-0554">One-carbon metabolism</keyword>
<keyword evidence="6 12" id="KW-0378">Hydrolase</keyword>
<dbReference type="Pfam" id="PF02882">
    <property type="entry name" value="THF_DHG_CYH_C"/>
    <property type="match status" value="1"/>
</dbReference>
<evidence type="ECO:0000259" key="14">
    <source>
        <dbReference type="Pfam" id="PF02882"/>
    </source>
</evidence>
<keyword evidence="5 12" id="KW-0658">Purine biosynthesis</keyword>
<comment type="subunit">
    <text evidence="2 12">Homodimer.</text>
</comment>
<dbReference type="InterPro" id="IPR000672">
    <property type="entry name" value="THF_DH/CycHdrlase"/>
</dbReference>
<dbReference type="Gene3D" id="3.40.50.720">
    <property type="entry name" value="NAD(P)-binding Rossmann-like Domain"/>
    <property type="match status" value="1"/>
</dbReference>
<gene>
    <name evidence="12" type="primary">folD</name>
    <name evidence="15" type="ORF">SAMN04489723_106123</name>
</gene>
<keyword evidence="11 12" id="KW-0511">Multifunctional enzyme</keyword>
<dbReference type="Proteomes" id="UP000198790">
    <property type="component" value="Unassembled WGS sequence"/>
</dbReference>
<proteinExistence type="inferred from homology"/>
<dbReference type="InterPro" id="IPR036291">
    <property type="entry name" value="NAD(P)-bd_dom_sf"/>
</dbReference>
<dbReference type="FunFam" id="3.40.50.10860:FF:000005">
    <property type="entry name" value="C-1-tetrahydrofolate synthase, cytoplasmic, putative"/>
    <property type="match status" value="1"/>
</dbReference>
<dbReference type="EMBL" id="FOKK01000006">
    <property type="protein sequence ID" value="SFB25478.1"/>
    <property type="molecule type" value="Genomic_DNA"/>
</dbReference>
<dbReference type="RefSeq" id="WP_092896756.1">
    <property type="nucleotide sequence ID" value="NZ_FOKK01000006.1"/>
</dbReference>
<dbReference type="STRING" id="237018.SAMN04489723_106123"/>
<accession>A0A1I0ZM80</accession>
<dbReference type="PROSITE" id="PS00767">
    <property type="entry name" value="THF_DHG_CYH_2"/>
    <property type="match status" value="1"/>
</dbReference>
<evidence type="ECO:0000256" key="3">
    <source>
        <dbReference type="ARBA" id="ARBA00022563"/>
    </source>
</evidence>
<keyword evidence="16" id="KW-1185">Reference proteome</keyword>
<dbReference type="PANTHER" id="PTHR48099:SF5">
    <property type="entry name" value="C-1-TETRAHYDROFOLATE SYNTHASE, CYTOPLASMIC"/>
    <property type="match status" value="1"/>
</dbReference>
<comment type="similarity">
    <text evidence="12">Belongs to the tetrahydrofolate dehydrogenase/cyclohydrolase family.</text>
</comment>
<dbReference type="PROSITE" id="PS00766">
    <property type="entry name" value="THF_DHG_CYH_1"/>
    <property type="match status" value="1"/>
</dbReference>
<feature type="domain" description="Tetrahydrofolate dehydrogenase/cyclohydrolase NAD(P)-binding" evidence="14">
    <location>
        <begin position="139"/>
        <end position="290"/>
    </location>
</feature>
<evidence type="ECO:0000256" key="6">
    <source>
        <dbReference type="ARBA" id="ARBA00022801"/>
    </source>
</evidence>
<keyword evidence="10 12" id="KW-0486">Methionine biosynthesis</keyword>
<organism evidence="15 16">
    <name type="scientific">Algoriphagus aquimarinus</name>
    <dbReference type="NCBI Taxonomy" id="237018"/>
    <lineage>
        <taxon>Bacteria</taxon>
        <taxon>Pseudomonadati</taxon>
        <taxon>Bacteroidota</taxon>
        <taxon>Cytophagia</taxon>
        <taxon>Cytophagales</taxon>
        <taxon>Cyclobacteriaceae</taxon>
        <taxon>Algoriphagus</taxon>
    </lineage>
</organism>
<evidence type="ECO:0000256" key="12">
    <source>
        <dbReference type="HAMAP-Rule" id="MF_01576"/>
    </source>
</evidence>
<dbReference type="OrthoDB" id="9803580at2"/>
<keyword evidence="9 12" id="KW-0368">Histidine biosynthesis</keyword>
<evidence type="ECO:0000256" key="5">
    <source>
        <dbReference type="ARBA" id="ARBA00022755"/>
    </source>
</evidence>
<comment type="catalytic activity">
    <reaction evidence="12">
        <text>(6R)-5,10-methenyltetrahydrofolate + H2O = (6R)-10-formyltetrahydrofolate + H(+)</text>
        <dbReference type="Rhea" id="RHEA:23700"/>
        <dbReference type="ChEBI" id="CHEBI:15377"/>
        <dbReference type="ChEBI" id="CHEBI:15378"/>
        <dbReference type="ChEBI" id="CHEBI:57455"/>
        <dbReference type="ChEBI" id="CHEBI:195366"/>
        <dbReference type="EC" id="3.5.4.9"/>
    </reaction>
</comment>
<comment type="function">
    <text evidence="12">Catalyzes the oxidation of 5,10-methylenetetrahydrofolate to 5,10-methenyltetrahydrofolate and then the hydrolysis of 5,10-methenyltetrahydrofolate to 10-formyltetrahydrofolate.</text>
</comment>
<dbReference type="GO" id="GO:0006164">
    <property type="term" value="P:purine nucleotide biosynthetic process"/>
    <property type="evidence" value="ECO:0007669"/>
    <property type="project" value="UniProtKB-KW"/>
</dbReference>
<evidence type="ECO:0000256" key="4">
    <source>
        <dbReference type="ARBA" id="ARBA00022605"/>
    </source>
</evidence>
<dbReference type="SUPFAM" id="SSF53223">
    <property type="entry name" value="Aminoacid dehydrogenase-like, N-terminal domain"/>
    <property type="match status" value="1"/>
</dbReference>
<dbReference type="FunFam" id="3.40.50.720:FF:000189">
    <property type="entry name" value="Bifunctional protein FolD"/>
    <property type="match status" value="1"/>
</dbReference>
<keyword evidence="4 12" id="KW-0028">Amino-acid biosynthesis</keyword>
<dbReference type="PRINTS" id="PR00085">
    <property type="entry name" value="THFDHDRGNASE"/>
</dbReference>
<dbReference type="GO" id="GO:0000105">
    <property type="term" value="P:L-histidine biosynthetic process"/>
    <property type="evidence" value="ECO:0007669"/>
    <property type="project" value="UniProtKB-KW"/>
</dbReference>
<name>A0A1I0ZM80_9BACT</name>
<protein>
    <recommendedName>
        <fullName evidence="12">Bifunctional protein FolD</fullName>
    </recommendedName>
    <domain>
        <recommendedName>
            <fullName evidence="12">Methylenetetrahydrofolate dehydrogenase</fullName>
            <ecNumber evidence="12">1.5.1.5</ecNumber>
        </recommendedName>
    </domain>
    <domain>
        <recommendedName>
            <fullName evidence="12">Methenyltetrahydrofolate cyclohydrolase</fullName>
            <ecNumber evidence="12">3.5.4.9</ecNumber>
        </recommendedName>
    </domain>
</protein>
<dbReference type="EC" id="1.5.1.5" evidence="12"/>